<evidence type="ECO:0000256" key="7">
    <source>
        <dbReference type="ARBA" id="ARBA00022989"/>
    </source>
</evidence>
<accession>A0ABV1IHC6</accession>
<dbReference type="Proteomes" id="UP001478817">
    <property type="component" value="Unassembled WGS sequence"/>
</dbReference>
<dbReference type="InterPro" id="IPR004700">
    <property type="entry name" value="PTS_IIC_man"/>
</dbReference>
<evidence type="ECO:0000256" key="9">
    <source>
        <dbReference type="SAM" id="MobiDB-lite"/>
    </source>
</evidence>
<dbReference type="EMBL" id="JBBNGS010000016">
    <property type="protein sequence ID" value="MEQ2638305.1"/>
    <property type="molecule type" value="Genomic_DNA"/>
</dbReference>
<keyword evidence="2" id="KW-0813">Transport</keyword>
<gene>
    <name evidence="11" type="ORF">AAAT05_08125</name>
</gene>
<feature type="transmembrane region" description="Helical" evidence="10">
    <location>
        <begin position="6"/>
        <end position="27"/>
    </location>
</feature>
<organism evidence="11 12">
    <name type="scientific">Paratractidigestivibacter faecalis</name>
    <dbReference type="NCBI Taxonomy" id="2292441"/>
    <lineage>
        <taxon>Bacteria</taxon>
        <taxon>Bacillati</taxon>
        <taxon>Actinomycetota</taxon>
        <taxon>Coriobacteriia</taxon>
        <taxon>Coriobacteriales</taxon>
        <taxon>Atopobiaceae</taxon>
        <taxon>Paratractidigestivibacter</taxon>
    </lineage>
</organism>
<feature type="region of interest" description="Disordered" evidence="9">
    <location>
        <begin position="259"/>
        <end position="280"/>
    </location>
</feature>
<protein>
    <submittedName>
        <fullName evidence="11">PTS sugar transporter subunit IIC</fullName>
    </submittedName>
</protein>
<feature type="transmembrane region" description="Helical" evidence="10">
    <location>
        <begin position="211"/>
        <end position="244"/>
    </location>
</feature>
<keyword evidence="5" id="KW-0598">Phosphotransferase system</keyword>
<feature type="transmembrane region" description="Helical" evidence="10">
    <location>
        <begin position="179"/>
        <end position="205"/>
    </location>
</feature>
<reference evidence="11 12" key="1">
    <citation type="submission" date="2024-04" db="EMBL/GenBank/DDBJ databases">
        <title>Human intestinal bacterial collection.</title>
        <authorList>
            <person name="Pauvert C."/>
            <person name="Hitch T.C.A."/>
            <person name="Clavel T."/>
        </authorList>
    </citation>
    <scope>NUCLEOTIDE SEQUENCE [LARGE SCALE GENOMIC DNA]</scope>
    <source>
        <strain evidence="11 12">CLA-AA-H197</strain>
    </source>
</reference>
<sequence length="280" mass="28572">MSAATAGIVCGLVYLLIYVTDNAFISWDCTTRPIVVAPLTGLLLGDPVTGIVMGASLEAIFMGISAIGGSIPSDALSGSIIAVAYVVLSGGDQQTMTTGLALATGIGAIMGPVNSLVRTLRGLLAPYWEKLAEQCRPGRFFAMNVLVIVLTTLPVAAVVGLGVGLGVDALQTALDACPTWVITGLSAGGAMMTAVGLGILLSMVWSGKLAVFFFVGFVLTQSLGLPSLGVAVIGAGLALFYFFVEKDALDTIRGRSAGAQTAEDEPAAMAPSNSDEDFFA</sequence>
<evidence type="ECO:0000256" key="10">
    <source>
        <dbReference type="SAM" id="Phobius"/>
    </source>
</evidence>
<evidence type="ECO:0000256" key="4">
    <source>
        <dbReference type="ARBA" id="ARBA00022597"/>
    </source>
</evidence>
<name>A0ABV1IHC6_9ACTN</name>
<evidence type="ECO:0000256" key="3">
    <source>
        <dbReference type="ARBA" id="ARBA00022475"/>
    </source>
</evidence>
<dbReference type="InterPro" id="IPR050303">
    <property type="entry name" value="GatZ_KbaZ_carbometab"/>
</dbReference>
<feature type="transmembrane region" description="Helical" evidence="10">
    <location>
        <begin position="140"/>
        <end position="167"/>
    </location>
</feature>
<dbReference type="RefSeq" id="WP_349182974.1">
    <property type="nucleotide sequence ID" value="NZ_JBBNGS010000016.1"/>
</dbReference>
<evidence type="ECO:0000256" key="2">
    <source>
        <dbReference type="ARBA" id="ARBA00022448"/>
    </source>
</evidence>
<keyword evidence="8 10" id="KW-0472">Membrane</keyword>
<feature type="transmembrane region" description="Helical" evidence="10">
    <location>
        <begin position="100"/>
        <end position="120"/>
    </location>
</feature>
<comment type="caution">
    <text evidence="11">The sequence shown here is derived from an EMBL/GenBank/DDBJ whole genome shotgun (WGS) entry which is preliminary data.</text>
</comment>
<dbReference type="PANTHER" id="PTHR32502">
    <property type="entry name" value="N-ACETYLGALACTOSAMINE PERMEASE II COMPONENT-RELATED"/>
    <property type="match status" value="1"/>
</dbReference>
<evidence type="ECO:0000313" key="11">
    <source>
        <dbReference type="EMBL" id="MEQ2638305.1"/>
    </source>
</evidence>
<evidence type="ECO:0000313" key="12">
    <source>
        <dbReference type="Proteomes" id="UP001478817"/>
    </source>
</evidence>
<evidence type="ECO:0000256" key="5">
    <source>
        <dbReference type="ARBA" id="ARBA00022683"/>
    </source>
</evidence>
<dbReference type="PROSITE" id="PS51106">
    <property type="entry name" value="PTS_EIIC_TYPE_4"/>
    <property type="match status" value="1"/>
</dbReference>
<feature type="transmembrane region" description="Helical" evidence="10">
    <location>
        <begin position="34"/>
        <end position="53"/>
    </location>
</feature>
<evidence type="ECO:0000256" key="6">
    <source>
        <dbReference type="ARBA" id="ARBA00022692"/>
    </source>
</evidence>
<keyword evidence="6 10" id="KW-0812">Transmembrane</keyword>
<evidence type="ECO:0000256" key="1">
    <source>
        <dbReference type="ARBA" id="ARBA00004651"/>
    </source>
</evidence>
<keyword evidence="3" id="KW-1003">Cell membrane</keyword>
<evidence type="ECO:0000256" key="8">
    <source>
        <dbReference type="ARBA" id="ARBA00023136"/>
    </source>
</evidence>
<keyword evidence="7 10" id="KW-1133">Transmembrane helix</keyword>
<dbReference type="Pfam" id="PF03609">
    <property type="entry name" value="EII-Sor"/>
    <property type="match status" value="1"/>
</dbReference>
<comment type="subcellular location">
    <subcellularLocation>
        <location evidence="1">Cell membrane</location>
        <topology evidence="1">Multi-pass membrane protein</topology>
    </subcellularLocation>
</comment>
<proteinExistence type="predicted"/>
<keyword evidence="12" id="KW-1185">Reference proteome</keyword>
<dbReference type="PANTHER" id="PTHR32502:SF8">
    <property type="entry name" value="N-ACETYLGALACTOSAMINE PERMEASE IIC COMPONENT 1"/>
    <property type="match status" value="1"/>
</dbReference>
<feature type="transmembrane region" description="Helical" evidence="10">
    <location>
        <begin position="59"/>
        <end position="88"/>
    </location>
</feature>
<keyword evidence="4 11" id="KW-0762">Sugar transport</keyword>